<gene>
    <name evidence="2" type="ORF">CSSPTR1EN2_LOCUS17919</name>
</gene>
<evidence type="ECO:0000313" key="3">
    <source>
        <dbReference type="Proteomes" id="UP001497512"/>
    </source>
</evidence>
<reference evidence="2" key="1">
    <citation type="submission" date="2024-02" db="EMBL/GenBank/DDBJ databases">
        <authorList>
            <consortium name="ELIXIR-Norway"/>
            <consortium name="Elixir Norway"/>
        </authorList>
    </citation>
    <scope>NUCLEOTIDE SEQUENCE</scope>
</reference>
<feature type="region of interest" description="Disordered" evidence="1">
    <location>
        <begin position="49"/>
        <end position="78"/>
    </location>
</feature>
<organism evidence="2 3">
    <name type="scientific">Sphagnum troendelagicum</name>
    <dbReference type="NCBI Taxonomy" id="128251"/>
    <lineage>
        <taxon>Eukaryota</taxon>
        <taxon>Viridiplantae</taxon>
        <taxon>Streptophyta</taxon>
        <taxon>Embryophyta</taxon>
        <taxon>Bryophyta</taxon>
        <taxon>Sphagnophytina</taxon>
        <taxon>Sphagnopsida</taxon>
        <taxon>Sphagnales</taxon>
        <taxon>Sphagnaceae</taxon>
        <taxon>Sphagnum</taxon>
    </lineage>
</organism>
<proteinExistence type="predicted"/>
<sequence>MPASPNLFKVLTAEDPKSLLEDEIGCMTGIFQIFDRSQAFTGRRYGSKRVTSAADQSLSVSACESPRHDRSSSNPYWM</sequence>
<feature type="non-terminal residue" evidence="2">
    <location>
        <position position="78"/>
    </location>
</feature>
<keyword evidence="3" id="KW-1185">Reference proteome</keyword>
<evidence type="ECO:0000256" key="1">
    <source>
        <dbReference type="SAM" id="MobiDB-lite"/>
    </source>
</evidence>
<protein>
    <submittedName>
        <fullName evidence="2">Uncharacterized protein</fullName>
    </submittedName>
</protein>
<accession>A0ABP0UN53</accession>
<dbReference type="Proteomes" id="UP001497512">
    <property type="component" value="Chromosome 5"/>
</dbReference>
<evidence type="ECO:0000313" key="2">
    <source>
        <dbReference type="EMBL" id="CAK9225805.1"/>
    </source>
</evidence>
<feature type="compositionally biased region" description="Polar residues" evidence="1">
    <location>
        <begin position="49"/>
        <end position="62"/>
    </location>
</feature>
<dbReference type="EMBL" id="OZ019897">
    <property type="protein sequence ID" value="CAK9225805.1"/>
    <property type="molecule type" value="Genomic_DNA"/>
</dbReference>
<name>A0ABP0UN53_9BRYO</name>